<gene>
    <name evidence="8" type="ORF">KME65_17175</name>
</gene>
<organism evidence="8 9">
    <name type="scientific">Candidatus Thiodiazotropha taylori</name>
    <dbReference type="NCBI Taxonomy" id="2792791"/>
    <lineage>
        <taxon>Bacteria</taxon>
        <taxon>Pseudomonadati</taxon>
        <taxon>Pseudomonadota</taxon>
        <taxon>Gammaproteobacteria</taxon>
        <taxon>Chromatiales</taxon>
        <taxon>Sedimenticolaceae</taxon>
        <taxon>Candidatus Thiodiazotropha</taxon>
    </lineage>
</organism>
<evidence type="ECO:0000313" key="9">
    <source>
        <dbReference type="Proteomes" id="UP000770889"/>
    </source>
</evidence>
<sequence length="76" mass="8835">MNDIILQIKNYIRSAWRFRWAAVALSWAVALLGWTVVFVMPDKFESEAKVYVDTESVLRPLLEGLAVQNDMNQRLH</sequence>
<dbReference type="EMBL" id="JAHHGM010000019">
    <property type="protein sequence ID" value="MBT2990690.1"/>
    <property type="molecule type" value="Genomic_DNA"/>
</dbReference>
<evidence type="ECO:0000256" key="3">
    <source>
        <dbReference type="ARBA" id="ARBA00022692"/>
    </source>
</evidence>
<dbReference type="GO" id="GO:0005886">
    <property type="term" value="C:plasma membrane"/>
    <property type="evidence" value="ECO:0007669"/>
    <property type="project" value="UniProtKB-SubCell"/>
</dbReference>
<accession>A0A944MGS1</accession>
<comment type="caution">
    <text evidence="8">The sequence shown here is derived from an EMBL/GenBank/DDBJ whole genome shotgun (WGS) entry which is preliminary data.</text>
</comment>
<evidence type="ECO:0000256" key="1">
    <source>
        <dbReference type="ARBA" id="ARBA00004651"/>
    </source>
</evidence>
<keyword evidence="3 6" id="KW-0812">Transmembrane</keyword>
<evidence type="ECO:0000259" key="7">
    <source>
        <dbReference type="Pfam" id="PF02706"/>
    </source>
</evidence>
<evidence type="ECO:0000256" key="4">
    <source>
        <dbReference type="ARBA" id="ARBA00022989"/>
    </source>
</evidence>
<keyword evidence="2" id="KW-1003">Cell membrane</keyword>
<evidence type="ECO:0000256" key="2">
    <source>
        <dbReference type="ARBA" id="ARBA00022475"/>
    </source>
</evidence>
<keyword evidence="5 6" id="KW-0472">Membrane</keyword>
<feature type="domain" description="Polysaccharide chain length determinant N-terminal" evidence="7">
    <location>
        <begin position="9"/>
        <end position="67"/>
    </location>
</feature>
<dbReference type="Proteomes" id="UP000770889">
    <property type="component" value="Unassembled WGS sequence"/>
</dbReference>
<evidence type="ECO:0000313" key="8">
    <source>
        <dbReference type="EMBL" id="MBT2990690.1"/>
    </source>
</evidence>
<proteinExistence type="predicted"/>
<feature type="transmembrane region" description="Helical" evidence="6">
    <location>
        <begin position="20"/>
        <end position="40"/>
    </location>
</feature>
<evidence type="ECO:0000256" key="6">
    <source>
        <dbReference type="SAM" id="Phobius"/>
    </source>
</evidence>
<feature type="non-terminal residue" evidence="8">
    <location>
        <position position="76"/>
    </location>
</feature>
<keyword evidence="4 6" id="KW-1133">Transmembrane helix</keyword>
<protein>
    <submittedName>
        <fullName evidence="8">Chain length-determining protein</fullName>
    </submittedName>
</protein>
<comment type="subcellular location">
    <subcellularLocation>
        <location evidence="1">Cell membrane</location>
        <topology evidence="1">Multi-pass membrane protein</topology>
    </subcellularLocation>
</comment>
<dbReference type="InterPro" id="IPR003856">
    <property type="entry name" value="LPS_length_determ_N"/>
</dbReference>
<evidence type="ECO:0000256" key="5">
    <source>
        <dbReference type="ARBA" id="ARBA00023136"/>
    </source>
</evidence>
<name>A0A944MGS1_9GAMM</name>
<reference evidence="8 9" key="1">
    <citation type="submission" date="2021-05" db="EMBL/GenBank/DDBJ databases">
        <title>Genetic and Functional Diversity in Clade A Lucinid endosymbionts from the Bahamas.</title>
        <authorList>
            <person name="Giani N.M."/>
            <person name="Engel A.S."/>
            <person name="Campbell B.J."/>
        </authorList>
    </citation>
    <scope>NUCLEOTIDE SEQUENCE [LARGE SCALE GENOMIC DNA]</scope>
    <source>
        <strain evidence="8">LUC16012Gg_MoonRockCtena</strain>
    </source>
</reference>
<dbReference type="Pfam" id="PF02706">
    <property type="entry name" value="Wzz"/>
    <property type="match status" value="1"/>
</dbReference>
<dbReference type="AlphaFoldDB" id="A0A944MGS1"/>